<reference evidence="1" key="1">
    <citation type="submission" date="2018-02" db="EMBL/GenBank/DDBJ databases">
        <title>Rhizophora mucronata_Transcriptome.</title>
        <authorList>
            <person name="Meera S.P."/>
            <person name="Sreeshan A."/>
            <person name="Augustine A."/>
        </authorList>
    </citation>
    <scope>NUCLEOTIDE SEQUENCE</scope>
    <source>
        <tissue evidence="1">Leaf</tissue>
    </source>
</reference>
<name>A0A2P2R1C1_RHIMU</name>
<accession>A0A2P2R1C1</accession>
<protein>
    <submittedName>
        <fullName evidence="1">Uncharacterized protein</fullName>
    </submittedName>
</protein>
<sequence length="31" mass="3677">MMKTFGKEESEINRIAYLENNNNNKRGMLKC</sequence>
<evidence type="ECO:0000313" key="1">
    <source>
        <dbReference type="EMBL" id="MBX72961.1"/>
    </source>
</evidence>
<dbReference type="EMBL" id="GGEC01092477">
    <property type="protein sequence ID" value="MBX72961.1"/>
    <property type="molecule type" value="Transcribed_RNA"/>
</dbReference>
<proteinExistence type="predicted"/>
<organism evidence="1">
    <name type="scientific">Rhizophora mucronata</name>
    <name type="common">Asiatic mangrove</name>
    <dbReference type="NCBI Taxonomy" id="61149"/>
    <lineage>
        <taxon>Eukaryota</taxon>
        <taxon>Viridiplantae</taxon>
        <taxon>Streptophyta</taxon>
        <taxon>Embryophyta</taxon>
        <taxon>Tracheophyta</taxon>
        <taxon>Spermatophyta</taxon>
        <taxon>Magnoliopsida</taxon>
        <taxon>eudicotyledons</taxon>
        <taxon>Gunneridae</taxon>
        <taxon>Pentapetalae</taxon>
        <taxon>rosids</taxon>
        <taxon>fabids</taxon>
        <taxon>Malpighiales</taxon>
        <taxon>Rhizophoraceae</taxon>
        <taxon>Rhizophora</taxon>
    </lineage>
</organism>
<dbReference type="AlphaFoldDB" id="A0A2P2R1C1"/>